<dbReference type="Pfam" id="PF13358">
    <property type="entry name" value="DDE_3"/>
    <property type="match status" value="1"/>
</dbReference>
<feature type="domain" description="Tc1-like transposase DDE" evidence="1">
    <location>
        <begin position="18"/>
        <end position="142"/>
    </location>
</feature>
<gene>
    <name evidence="2" type="ORF">AKJ40_03385</name>
</gene>
<dbReference type="AlphaFoldDB" id="A0A133UYQ7"/>
<evidence type="ECO:0000313" key="2">
    <source>
        <dbReference type="EMBL" id="KXA99340.1"/>
    </source>
</evidence>
<dbReference type="Proteomes" id="UP000070341">
    <property type="component" value="Unassembled WGS sequence"/>
</dbReference>
<reference evidence="2 3" key="1">
    <citation type="journal article" date="2016" name="Sci. Rep.">
        <title>Metabolic traits of an uncultured archaeal lineage -MSBL1- from brine pools of the Red Sea.</title>
        <authorList>
            <person name="Mwirichia R."/>
            <person name="Alam I."/>
            <person name="Rashid M."/>
            <person name="Vinu M."/>
            <person name="Ba-Alawi W."/>
            <person name="Anthony Kamau A."/>
            <person name="Kamanda Ngugi D."/>
            <person name="Goker M."/>
            <person name="Klenk H.P."/>
            <person name="Bajic V."/>
            <person name="Stingl U."/>
        </authorList>
    </citation>
    <scope>NUCLEOTIDE SEQUENCE [LARGE SCALE GENOMIC DNA]</scope>
    <source>
        <strain evidence="2">SCGC-AAA259M10</strain>
    </source>
</reference>
<accession>A0A133UYQ7</accession>
<keyword evidence="3" id="KW-1185">Reference proteome</keyword>
<evidence type="ECO:0000259" key="1">
    <source>
        <dbReference type="Pfam" id="PF13358"/>
    </source>
</evidence>
<evidence type="ECO:0000313" key="3">
    <source>
        <dbReference type="Proteomes" id="UP000070341"/>
    </source>
</evidence>
<dbReference type="EMBL" id="LHXU01000056">
    <property type="protein sequence ID" value="KXA99340.1"/>
    <property type="molecule type" value="Genomic_DNA"/>
</dbReference>
<protein>
    <submittedName>
        <fullName evidence="2">Transposase</fullName>
    </submittedName>
</protein>
<feature type="non-terminal residue" evidence="2">
    <location>
        <position position="142"/>
    </location>
</feature>
<proteinExistence type="predicted"/>
<dbReference type="InterPro" id="IPR038717">
    <property type="entry name" value="Tc1-like_DDE_dom"/>
</dbReference>
<name>A0A133UYQ7_9EURY</name>
<organism evidence="2 3">
    <name type="scientific">candidate division MSBL1 archaeon SCGC-AAA259M10</name>
    <dbReference type="NCBI Taxonomy" id="1698270"/>
    <lineage>
        <taxon>Archaea</taxon>
        <taxon>Methanobacteriati</taxon>
        <taxon>Methanobacteriota</taxon>
        <taxon>candidate division MSBL1</taxon>
    </lineage>
</organism>
<comment type="caution">
    <text evidence="2">The sequence shown here is derived from an EMBL/GenBank/DDBJ whole genome shotgun (WGS) entry which is preliminary data.</text>
</comment>
<sequence length="142" mass="16507">MYDILDLYQEPYDSKRPVVGVDERPKQLIGEKKKPIPMKPGSPERVDYEYVRNGSVNVFVAVDPKKGKRDAKVTNRRTKKDFATYIKRLVDGVFLDAEVIRLVVDNLNTHNESSFYETFDKAEAERILSKIEFHYTPIHGSW</sequence>